<protein>
    <submittedName>
        <fullName evidence="4">G protein-coupled receptor</fullName>
    </submittedName>
</protein>
<keyword evidence="2" id="KW-1133">Transmembrane helix</keyword>
<reference evidence="4" key="1">
    <citation type="submission" date="2020-12" db="UniProtKB">
        <authorList>
            <consortium name="WormBaseParasite"/>
        </authorList>
    </citation>
    <scope>IDENTIFICATION</scope>
    <source>
        <strain evidence="4">MHco3</strain>
    </source>
</reference>
<feature type="transmembrane region" description="Helical" evidence="2">
    <location>
        <begin position="71"/>
        <end position="90"/>
    </location>
</feature>
<dbReference type="Pfam" id="PF03125">
    <property type="entry name" value="Sre"/>
    <property type="match status" value="1"/>
</dbReference>
<dbReference type="AlphaFoldDB" id="A0A7I4Y011"/>
<feature type="transmembrane region" description="Helical" evidence="2">
    <location>
        <begin position="146"/>
        <end position="168"/>
    </location>
</feature>
<evidence type="ECO:0000256" key="2">
    <source>
        <dbReference type="SAM" id="Phobius"/>
    </source>
</evidence>
<organism evidence="3 4">
    <name type="scientific">Haemonchus contortus</name>
    <name type="common">Barber pole worm</name>
    <dbReference type="NCBI Taxonomy" id="6289"/>
    <lineage>
        <taxon>Eukaryota</taxon>
        <taxon>Metazoa</taxon>
        <taxon>Ecdysozoa</taxon>
        <taxon>Nematoda</taxon>
        <taxon>Chromadorea</taxon>
        <taxon>Rhabditida</taxon>
        <taxon>Rhabditina</taxon>
        <taxon>Rhabditomorpha</taxon>
        <taxon>Strongyloidea</taxon>
        <taxon>Trichostrongylidae</taxon>
        <taxon>Haemonchus</taxon>
    </lineage>
</organism>
<dbReference type="Proteomes" id="UP000025227">
    <property type="component" value="Unplaced"/>
</dbReference>
<feature type="transmembrane region" description="Helical" evidence="2">
    <location>
        <begin position="274"/>
        <end position="295"/>
    </location>
</feature>
<dbReference type="PANTHER" id="PTHR23128">
    <property type="entry name" value="SERPENTINE RECEPTOR, CLASS E (EPSILON)-RELATED"/>
    <property type="match status" value="1"/>
</dbReference>
<feature type="transmembrane region" description="Helical" evidence="2">
    <location>
        <begin position="174"/>
        <end position="198"/>
    </location>
</feature>
<dbReference type="InterPro" id="IPR004151">
    <property type="entry name" value="7TM_GPCR_serpentine_rcpt_Sre"/>
</dbReference>
<evidence type="ECO:0000313" key="3">
    <source>
        <dbReference type="Proteomes" id="UP000025227"/>
    </source>
</evidence>
<feature type="transmembrane region" description="Helical" evidence="2">
    <location>
        <begin position="102"/>
        <end position="126"/>
    </location>
</feature>
<feature type="transmembrane region" description="Helical" evidence="2">
    <location>
        <begin position="236"/>
        <end position="262"/>
    </location>
</feature>
<keyword evidence="2" id="KW-0472">Membrane</keyword>
<accession>A0A7I4Y011</accession>
<dbReference type="WBParaSite" id="HCON_00034720-00001">
    <property type="protein sequence ID" value="HCON_00034720-00001"/>
    <property type="gene ID" value="HCON_00034720"/>
</dbReference>
<dbReference type="PANTHER" id="PTHR23128:SF132">
    <property type="entry name" value="SERPENTINE RECEPTOR, CLASS E (EPSILON)-RELATED"/>
    <property type="match status" value="1"/>
</dbReference>
<dbReference type="GO" id="GO:0007606">
    <property type="term" value="P:sensory perception of chemical stimulus"/>
    <property type="evidence" value="ECO:0007669"/>
    <property type="project" value="InterPro"/>
</dbReference>
<sequence>MLVTPLNGLTLFVPVIFPGETFEIYPSFRIFYATELGFILISLPGVFLLIRVLGRSVRLFHRNLIKIMQMHLIAVTVSEASRILAVLYETRIIKRPEDKFDIVVFVTVAARFASMCSLLTMIPAMITERSFASHFISDYEKLPRCWISFLINAIAIVLFISFYILSMLACMSPFFIMVVVLVAVLIMTLSSVTIIMVYRKDVAILSDLTNKTGVSTVTYTLSLKFQLEENVRVNRLLMFLSMGYSVWGFIGCGLNGSAFMFFDATDPLGHLLYALFNNYAALSFAALVWWLLWMIGDLRRLLRSHFAFCCGDLKINVERSSVISKESVHRIDDHFNQLYSAWTP</sequence>
<keyword evidence="3" id="KW-1185">Reference proteome</keyword>
<comment type="similarity">
    <text evidence="1">Belongs to the nematode receptor-like protein sre family.</text>
</comment>
<evidence type="ECO:0000256" key="1">
    <source>
        <dbReference type="ARBA" id="ARBA00006803"/>
    </source>
</evidence>
<name>A0A7I4Y011_HAECO</name>
<feature type="transmembrane region" description="Helical" evidence="2">
    <location>
        <begin position="30"/>
        <end position="50"/>
    </location>
</feature>
<dbReference type="GO" id="GO:0016020">
    <property type="term" value="C:membrane"/>
    <property type="evidence" value="ECO:0007669"/>
    <property type="project" value="InterPro"/>
</dbReference>
<keyword evidence="2" id="KW-0812">Transmembrane</keyword>
<evidence type="ECO:0000313" key="4">
    <source>
        <dbReference type="WBParaSite" id="HCON_00034720-00001"/>
    </source>
</evidence>
<proteinExistence type="inferred from homology"/>
<dbReference type="OrthoDB" id="5877270at2759"/>
<dbReference type="OMA" id="CMSPFFI"/>